<evidence type="ECO:0000313" key="3">
    <source>
        <dbReference type="EMBL" id="EQA64191.1"/>
    </source>
</evidence>
<dbReference type="NCBIfam" id="NF041951">
    <property type="entry name" value="phage_RstR"/>
    <property type="match status" value="1"/>
</dbReference>
<dbReference type="OrthoDB" id="337567at2"/>
<evidence type="ECO:0000313" key="4">
    <source>
        <dbReference type="Proteomes" id="UP000018747"/>
    </source>
</evidence>
<dbReference type="GO" id="GO:0003677">
    <property type="term" value="F:DNA binding"/>
    <property type="evidence" value="ECO:0007669"/>
    <property type="project" value="UniProtKB-KW"/>
</dbReference>
<dbReference type="PANTHER" id="PTHR46558:SF11">
    <property type="entry name" value="HTH-TYPE TRANSCRIPTIONAL REGULATOR XRE"/>
    <property type="match status" value="1"/>
</dbReference>
<dbReference type="InterPro" id="IPR049639">
    <property type="entry name" value="RstR"/>
</dbReference>
<dbReference type="PANTHER" id="PTHR46558">
    <property type="entry name" value="TRACRIPTIONAL REGULATORY PROTEIN-RELATED-RELATED"/>
    <property type="match status" value="1"/>
</dbReference>
<dbReference type="InterPro" id="IPR001387">
    <property type="entry name" value="Cro/C1-type_HTH"/>
</dbReference>
<feature type="domain" description="HTH cro/C1-type" evidence="2">
    <location>
        <begin position="17"/>
        <end position="71"/>
    </location>
</feature>
<dbReference type="Pfam" id="PF01381">
    <property type="entry name" value="HTH_3"/>
    <property type="match status" value="1"/>
</dbReference>
<accession>V6I2R5</accession>
<dbReference type="Gene3D" id="1.10.260.40">
    <property type="entry name" value="lambda repressor-like DNA-binding domains"/>
    <property type="match status" value="1"/>
</dbReference>
<dbReference type="InterPro" id="IPR010982">
    <property type="entry name" value="Lambda_DNA-bd_dom_sf"/>
</dbReference>
<reference evidence="3" key="1">
    <citation type="submission" date="2013-05" db="EMBL/GenBank/DDBJ databases">
        <authorList>
            <person name="Harkins D.M."/>
            <person name="Durkin A.S."/>
            <person name="Brinkac L.M."/>
            <person name="Haft D.H."/>
            <person name="Selengut J.D."/>
            <person name="Sanka R."/>
            <person name="DePew J."/>
            <person name="Purushe J."/>
            <person name="Hartskeerl R.A."/>
            <person name="Ahmed A."/>
            <person name="van der Linden H."/>
            <person name="Goris M.G.A."/>
            <person name="Vinetz J.M."/>
            <person name="Sutton G.G."/>
            <person name="Nierman W.C."/>
            <person name="Fouts D.E."/>
        </authorList>
    </citation>
    <scope>NUCLEOTIDE SEQUENCE [LARGE SCALE GENOMIC DNA]</scope>
    <source>
        <strain evidence="3">L 60</strain>
    </source>
</reference>
<dbReference type="PROSITE" id="PS50943">
    <property type="entry name" value="HTH_CROC1"/>
    <property type="match status" value="1"/>
</dbReference>
<dbReference type="EMBL" id="AHMT02000011">
    <property type="protein sequence ID" value="EQA64191.1"/>
    <property type="molecule type" value="Genomic_DNA"/>
</dbReference>
<dbReference type="RefSeq" id="WP_020983402.1">
    <property type="nucleotide sequence ID" value="NZ_AHMT02000011.1"/>
</dbReference>
<name>V6I2R5_9LEPT</name>
<dbReference type="Proteomes" id="UP000018747">
    <property type="component" value="Unassembled WGS sequence"/>
</dbReference>
<proteinExistence type="predicted"/>
<keyword evidence="4" id="KW-1185">Reference proteome</keyword>
<gene>
    <name evidence="3" type="ORF">LEP1GSC062_2029</name>
</gene>
<dbReference type="SUPFAM" id="SSF47413">
    <property type="entry name" value="lambda repressor-like DNA-binding domains"/>
    <property type="match status" value="1"/>
</dbReference>
<dbReference type="AlphaFoldDB" id="V6I2R5"/>
<comment type="caution">
    <text evidence="3">The sequence shown here is derived from an EMBL/GenBank/DDBJ whole genome shotgun (WGS) entry which is preliminary data.</text>
</comment>
<dbReference type="CDD" id="cd00093">
    <property type="entry name" value="HTH_XRE"/>
    <property type="match status" value="1"/>
</dbReference>
<protein>
    <submittedName>
        <fullName evidence="3">DNA-binding helix-turn-helix protein</fullName>
    </submittedName>
</protein>
<keyword evidence="1 3" id="KW-0238">DNA-binding</keyword>
<evidence type="ECO:0000256" key="1">
    <source>
        <dbReference type="ARBA" id="ARBA00023125"/>
    </source>
</evidence>
<sequence>MSKGRKKEPENGFGERFRQLRLQKNLSQGEIGELVGLHYTNIGRYERGLSMPSAEAVNKLAEVLGVSSDYLLNGSKEEFAKAKFSDKDLLQMFQAVEQFPEDEKTLIKKIIDAFLTKKKLQELVGK</sequence>
<organism evidence="3 4">
    <name type="scientific">Leptospira alexanderi serovar Manhao 3 str. L 60</name>
    <dbReference type="NCBI Taxonomy" id="1049759"/>
    <lineage>
        <taxon>Bacteria</taxon>
        <taxon>Pseudomonadati</taxon>
        <taxon>Spirochaetota</taxon>
        <taxon>Spirochaetia</taxon>
        <taxon>Leptospirales</taxon>
        <taxon>Leptospiraceae</taxon>
        <taxon>Leptospira</taxon>
    </lineage>
</organism>
<evidence type="ECO:0000259" key="2">
    <source>
        <dbReference type="PROSITE" id="PS50943"/>
    </source>
</evidence>
<dbReference type="SMART" id="SM00530">
    <property type="entry name" value="HTH_XRE"/>
    <property type="match status" value="1"/>
</dbReference>
<dbReference type="STRING" id="100053.GCA_002009845_03628"/>